<dbReference type="AlphaFoldDB" id="A0A383C5X1"/>
<organism evidence="1">
    <name type="scientific">marine metagenome</name>
    <dbReference type="NCBI Taxonomy" id="408172"/>
    <lineage>
        <taxon>unclassified sequences</taxon>
        <taxon>metagenomes</taxon>
        <taxon>ecological metagenomes</taxon>
    </lineage>
</organism>
<accession>A0A383C5X1</accession>
<protein>
    <submittedName>
        <fullName evidence="1">Uncharacterized protein</fullName>
    </submittedName>
</protein>
<reference evidence="1" key="1">
    <citation type="submission" date="2018-05" db="EMBL/GenBank/DDBJ databases">
        <authorList>
            <person name="Lanie J.A."/>
            <person name="Ng W.-L."/>
            <person name="Kazmierczak K.M."/>
            <person name="Andrzejewski T.M."/>
            <person name="Davidsen T.M."/>
            <person name="Wayne K.J."/>
            <person name="Tettelin H."/>
            <person name="Glass J.I."/>
            <person name="Rusch D."/>
            <person name="Podicherti R."/>
            <person name="Tsui H.-C.T."/>
            <person name="Winkler M.E."/>
        </authorList>
    </citation>
    <scope>NUCLEOTIDE SEQUENCE</scope>
</reference>
<proteinExistence type="predicted"/>
<sequence>LGGCPVINGTCPTCVIVQNGQIRKSREQVHREIDEWGKRMQEEMKYDYSSLKNDDPPRRRTGWEWEGPTWKGLWVLY</sequence>
<gene>
    <name evidence="1" type="ORF">METZ01_LOCUS479879</name>
</gene>
<name>A0A383C5X1_9ZZZZ</name>
<evidence type="ECO:0000313" key="1">
    <source>
        <dbReference type="EMBL" id="SVE27025.1"/>
    </source>
</evidence>
<feature type="non-terminal residue" evidence="1">
    <location>
        <position position="1"/>
    </location>
</feature>
<dbReference type="EMBL" id="UINC01205725">
    <property type="protein sequence ID" value="SVE27025.1"/>
    <property type="molecule type" value="Genomic_DNA"/>
</dbReference>